<keyword evidence="2" id="KW-1185">Reference proteome</keyword>
<name>A0ABN7WTR1_GIGMA</name>
<feature type="non-terminal residue" evidence="1">
    <location>
        <position position="1"/>
    </location>
</feature>
<proteinExistence type="predicted"/>
<evidence type="ECO:0000313" key="2">
    <source>
        <dbReference type="Proteomes" id="UP000789901"/>
    </source>
</evidence>
<reference evidence="1 2" key="1">
    <citation type="submission" date="2021-06" db="EMBL/GenBank/DDBJ databases">
        <authorList>
            <person name="Kallberg Y."/>
            <person name="Tangrot J."/>
            <person name="Rosling A."/>
        </authorList>
    </citation>
    <scope>NUCLEOTIDE SEQUENCE [LARGE SCALE GENOMIC DNA]</scope>
    <source>
        <strain evidence="1 2">120-4 pot B 10/14</strain>
    </source>
</reference>
<sequence>NDALNTATNAMIALAHALGTGSKKSSIKIDFYYGNRTQNPVTWIKKFK</sequence>
<comment type="caution">
    <text evidence="1">The sequence shown here is derived from an EMBL/GenBank/DDBJ whole genome shotgun (WGS) entry which is preliminary data.</text>
</comment>
<evidence type="ECO:0000313" key="1">
    <source>
        <dbReference type="EMBL" id="CAG8840674.1"/>
    </source>
</evidence>
<accession>A0ABN7WTR1</accession>
<organism evidence="1 2">
    <name type="scientific">Gigaspora margarita</name>
    <dbReference type="NCBI Taxonomy" id="4874"/>
    <lineage>
        <taxon>Eukaryota</taxon>
        <taxon>Fungi</taxon>
        <taxon>Fungi incertae sedis</taxon>
        <taxon>Mucoromycota</taxon>
        <taxon>Glomeromycotina</taxon>
        <taxon>Glomeromycetes</taxon>
        <taxon>Diversisporales</taxon>
        <taxon>Gigasporaceae</taxon>
        <taxon>Gigaspora</taxon>
    </lineage>
</organism>
<gene>
    <name evidence="1" type="ORF">GMARGA_LOCUS35018</name>
</gene>
<dbReference type="Proteomes" id="UP000789901">
    <property type="component" value="Unassembled WGS sequence"/>
</dbReference>
<protein>
    <submittedName>
        <fullName evidence="1">38136_t:CDS:1</fullName>
    </submittedName>
</protein>
<dbReference type="EMBL" id="CAJVQB010063393">
    <property type="protein sequence ID" value="CAG8840674.1"/>
    <property type="molecule type" value="Genomic_DNA"/>
</dbReference>